<accession>F6XWF2</accession>
<dbReference type="Ensembl" id="ENSCINT00000015358.3">
    <property type="protein sequence ID" value="ENSCINP00000015358.3"/>
    <property type="gene ID" value="ENSCING00000007486.3"/>
</dbReference>
<dbReference type="InParanoid" id="F6XWF2"/>
<dbReference type="PANTHER" id="PTHR18956">
    <property type="entry name" value="HYALURONAN MEDIATED MOTILITY RECEPTOR"/>
    <property type="match status" value="1"/>
</dbReference>
<dbReference type="CTD" id="493183"/>
<comment type="subcellular location">
    <subcellularLocation>
        <location evidence="1">Cytoplasm</location>
        <location evidence="1">Cytoskeleton</location>
        <location evidence="1">Spindle</location>
    </subcellularLocation>
</comment>
<evidence type="ECO:0000313" key="8">
    <source>
        <dbReference type="Proteomes" id="UP000008144"/>
    </source>
</evidence>
<dbReference type="GeneTree" id="ENSGT00390000007135"/>
<evidence type="ECO:0000256" key="2">
    <source>
        <dbReference type="ARBA" id="ARBA00022490"/>
    </source>
</evidence>
<dbReference type="GO" id="GO:0005540">
    <property type="term" value="F:hyaluronic acid binding"/>
    <property type="evidence" value="ECO:0007669"/>
    <property type="project" value="InterPro"/>
</dbReference>
<dbReference type="FunCoup" id="F6XWF2">
    <property type="interactions" value="6"/>
</dbReference>
<feature type="region of interest" description="Disordered" evidence="5">
    <location>
        <begin position="1"/>
        <end position="106"/>
    </location>
</feature>
<feature type="coiled-coil region" evidence="4">
    <location>
        <begin position="572"/>
        <end position="652"/>
    </location>
</feature>
<dbReference type="HOGENOM" id="CLU_009698_0_0_1"/>
<dbReference type="Pfam" id="PF15908">
    <property type="entry name" value="HMMR_C"/>
    <property type="match status" value="1"/>
</dbReference>
<evidence type="ECO:0000256" key="1">
    <source>
        <dbReference type="ARBA" id="ARBA00004186"/>
    </source>
</evidence>
<sequence length="779" mass="89695">MSFPRAALKRFNEAKDSGPPPGHYTVKQPEKNLGTFKFEHAGERFKSMESIPDESVQADNNTFTAPVPPITNSKKKLNFSGSENKKPEKRRTPVKSSPNVVSKEKQAYEREIRQLLQQCSDREADIKRHKLEIQRFEGKVSILTKDKISLESNTSLMEKSIAALTKKNEFLIAQCEKEKKKENSELDLKKLKTQILSMKQQSDRDKMKIANLEADLDAARSRIMALRDANKVLEQLNLEIEKHGSDVSVQVERLQGLVDKLREENARLQDEGEDTKLKLTEIQEEFNEKLQCVLQERMKECENKTQAANKQVAELQTNIQDADAKLEELSETVNLLQCEKSDMHAVNVKLQQHISETEQRCETFAAEESERKNELKKRIMEVETAQVEIENLQKELKENKEKHESVLKETDERRAEALEESRALNKKLDALAKCEAELSQEVSNKTSETEQLRGQLESVTSSKNDLAQEVETIKKELGLLRADHMEKSKKLNEVETEKKTLMEQLDDNKHQLERHKEASMTSEAKYLDLEKQFASANQNAMAIKMREEKLRLEVEDARMTWKQEEEGHHEKLKEFTRRILDTQKKLNQRENEVKTLTEELVSIKRAMDDLNDKSNEQCRNSEVEISSLKAKNEQLECDVTKLTEGINELKEAVESKGNADETEKWKTLYEELLEKVKPFQGQLDAYSAEKAMLLSETSAAQAETTRLGLKYAELLGHQNQRQKIKHIVKIKEESVALKQENTKLRNQVSLLTKQVVKSRKPVFDPATAFQHHKENANPN</sequence>
<organism evidence="7 8">
    <name type="scientific">Ciona intestinalis</name>
    <name type="common">Transparent sea squirt</name>
    <name type="synonym">Ascidia intestinalis</name>
    <dbReference type="NCBI Taxonomy" id="7719"/>
    <lineage>
        <taxon>Eukaryota</taxon>
        <taxon>Metazoa</taxon>
        <taxon>Chordata</taxon>
        <taxon>Tunicata</taxon>
        <taxon>Ascidiacea</taxon>
        <taxon>Phlebobranchia</taxon>
        <taxon>Cionidae</taxon>
        <taxon>Ciona</taxon>
    </lineage>
</organism>
<dbReference type="InterPro" id="IPR031794">
    <property type="entry name" value="HMMR_C"/>
</dbReference>
<keyword evidence="8" id="KW-1185">Reference proteome</keyword>
<evidence type="ECO:0000259" key="6">
    <source>
        <dbReference type="Pfam" id="PF15908"/>
    </source>
</evidence>
<dbReference type="Pfam" id="PF15905">
    <property type="entry name" value="HMMR_N"/>
    <property type="match status" value="1"/>
</dbReference>
<dbReference type="Proteomes" id="UP000008144">
    <property type="component" value="Chromosome 2"/>
</dbReference>
<evidence type="ECO:0000256" key="4">
    <source>
        <dbReference type="SAM" id="Coils"/>
    </source>
</evidence>
<protein>
    <submittedName>
        <fullName evidence="7">Hyaluronan-mediated motility receptor</fullName>
    </submittedName>
</protein>
<dbReference type="AlphaFoldDB" id="F6XWF2"/>
<dbReference type="EMBL" id="EAAA01001389">
    <property type="status" value="NOT_ANNOTATED_CDS"/>
    <property type="molecule type" value="Genomic_DNA"/>
</dbReference>
<dbReference type="OMA" id="NEHIGCA"/>
<dbReference type="InterPro" id="IPR026203">
    <property type="entry name" value="IHABP"/>
</dbReference>
<dbReference type="PANTHER" id="PTHR18956:SF6">
    <property type="entry name" value="HYALURONAN MEDIATED MOTILITY RECEPTOR"/>
    <property type="match status" value="1"/>
</dbReference>
<evidence type="ECO:0000256" key="5">
    <source>
        <dbReference type="SAM" id="MobiDB-lite"/>
    </source>
</evidence>
<accession>A0A1W2VN08</accession>
<proteinExistence type="predicted"/>
<evidence type="ECO:0000256" key="3">
    <source>
        <dbReference type="ARBA" id="ARBA00023212"/>
    </source>
</evidence>
<feature type="coiled-coil region" evidence="4">
    <location>
        <begin position="456"/>
        <end position="518"/>
    </location>
</feature>
<dbReference type="STRING" id="7719.ENSCINP00000015358"/>
<gene>
    <name evidence="7" type="primary">rhamm</name>
</gene>
<reference evidence="8" key="1">
    <citation type="journal article" date="2002" name="Science">
        <title>The draft genome of Ciona intestinalis: insights into chordate and vertebrate origins.</title>
        <authorList>
            <person name="Dehal P."/>
            <person name="Satou Y."/>
            <person name="Campbell R.K."/>
            <person name="Chapman J."/>
            <person name="Degnan B."/>
            <person name="De Tomaso A."/>
            <person name="Davidson B."/>
            <person name="Di Gregorio A."/>
            <person name="Gelpke M."/>
            <person name="Goodstein D.M."/>
            <person name="Harafuji N."/>
            <person name="Hastings K.E."/>
            <person name="Ho I."/>
            <person name="Hotta K."/>
            <person name="Huang W."/>
            <person name="Kawashima T."/>
            <person name="Lemaire P."/>
            <person name="Martinez D."/>
            <person name="Meinertzhagen I.A."/>
            <person name="Necula S."/>
            <person name="Nonaka M."/>
            <person name="Putnam N."/>
            <person name="Rash S."/>
            <person name="Saiga H."/>
            <person name="Satake M."/>
            <person name="Terry A."/>
            <person name="Yamada L."/>
            <person name="Wang H.G."/>
            <person name="Awazu S."/>
            <person name="Azumi K."/>
            <person name="Boore J."/>
            <person name="Branno M."/>
            <person name="Chin-Bow S."/>
            <person name="DeSantis R."/>
            <person name="Doyle S."/>
            <person name="Francino P."/>
            <person name="Keys D.N."/>
            <person name="Haga S."/>
            <person name="Hayashi H."/>
            <person name="Hino K."/>
            <person name="Imai K.S."/>
            <person name="Inaba K."/>
            <person name="Kano S."/>
            <person name="Kobayashi K."/>
            <person name="Kobayashi M."/>
            <person name="Lee B.I."/>
            <person name="Makabe K.W."/>
            <person name="Manohar C."/>
            <person name="Matassi G."/>
            <person name="Medina M."/>
            <person name="Mochizuki Y."/>
            <person name="Mount S."/>
            <person name="Morishita T."/>
            <person name="Miura S."/>
            <person name="Nakayama A."/>
            <person name="Nishizaka S."/>
            <person name="Nomoto H."/>
            <person name="Ohta F."/>
            <person name="Oishi K."/>
            <person name="Rigoutsos I."/>
            <person name="Sano M."/>
            <person name="Sasaki A."/>
            <person name="Sasakura Y."/>
            <person name="Shoguchi E."/>
            <person name="Shin-i T."/>
            <person name="Spagnuolo A."/>
            <person name="Stainier D."/>
            <person name="Suzuki M.M."/>
            <person name="Tassy O."/>
            <person name="Takatori N."/>
            <person name="Tokuoka M."/>
            <person name="Yagi K."/>
            <person name="Yoshizaki F."/>
            <person name="Wada S."/>
            <person name="Zhang C."/>
            <person name="Hyatt P.D."/>
            <person name="Larimer F."/>
            <person name="Detter C."/>
            <person name="Doggett N."/>
            <person name="Glavina T."/>
            <person name="Hawkins T."/>
            <person name="Richardson P."/>
            <person name="Lucas S."/>
            <person name="Kohara Y."/>
            <person name="Levine M."/>
            <person name="Satoh N."/>
            <person name="Rokhsar D.S."/>
        </authorList>
    </citation>
    <scope>NUCLEOTIDE SEQUENCE [LARGE SCALE GENOMIC DNA]</scope>
</reference>
<feature type="domain" description="Hyaluronan-mediated motility receptor C-terminal" evidence="6">
    <location>
        <begin position="659"/>
        <end position="778"/>
    </location>
</feature>
<feature type="coiled-coil region" evidence="4">
    <location>
        <begin position="727"/>
        <end position="754"/>
    </location>
</feature>
<feature type="coiled-coil region" evidence="4">
    <location>
        <begin position="365"/>
        <end position="427"/>
    </location>
</feature>
<feature type="coiled-coil region" evidence="4">
    <location>
        <begin position="161"/>
        <end position="339"/>
    </location>
</feature>
<reference evidence="7" key="4">
    <citation type="submission" date="2025-09" db="UniProtKB">
        <authorList>
            <consortium name="Ensembl"/>
        </authorList>
    </citation>
    <scope>IDENTIFICATION</scope>
</reference>
<reference evidence="7" key="2">
    <citation type="journal article" date="2008" name="Genome Biol.">
        <title>Improved genome assembly and evidence-based global gene model set for the chordate Ciona intestinalis: new insight into intron and operon populations.</title>
        <authorList>
            <person name="Satou Y."/>
            <person name="Mineta K."/>
            <person name="Ogasawara M."/>
            <person name="Sasakura Y."/>
            <person name="Shoguchi E."/>
            <person name="Ueno K."/>
            <person name="Yamada L."/>
            <person name="Matsumoto J."/>
            <person name="Wasserscheid J."/>
            <person name="Dewar K."/>
            <person name="Wiley G.B."/>
            <person name="Macmil S.L."/>
            <person name="Roe B.A."/>
            <person name="Zeller R.W."/>
            <person name="Hastings K.E."/>
            <person name="Lemaire P."/>
            <person name="Lindquist E."/>
            <person name="Endo T."/>
            <person name="Hotta K."/>
            <person name="Inaba K."/>
        </authorList>
    </citation>
    <scope>NUCLEOTIDE SEQUENCE [LARGE SCALE GENOMIC DNA]</scope>
    <source>
        <strain evidence="7">wild type</strain>
    </source>
</reference>
<keyword evidence="3" id="KW-0206">Cytoskeleton</keyword>
<dbReference type="GeneID" id="493183"/>
<keyword evidence="4" id="KW-0175">Coiled coil</keyword>
<dbReference type="GO" id="GO:0005819">
    <property type="term" value="C:spindle"/>
    <property type="evidence" value="ECO:0007669"/>
    <property type="project" value="UniProtKB-SubCell"/>
</dbReference>
<name>F6XWF2_CIOIN</name>
<dbReference type="RefSeq" id="NP_001007565.1">
    <property type="nucleotide sequence ID" value="NM_001007564.1"/>
</dbReference>
<feature type="compositionally biased region" description="Basic and acidic residues" evidence="5">
    <location>
        <begin position="37"/>
        <end position="47"/>
    </location>
</feature>
<keyword evidence="2" id="KW-0963">Cytoplasm</keyword>
<dbReference type="Gene3D" id="1.10.287.1490">
    <property type="match status" value="1"/>
</dbReference>
<evidence type="ECO:0000313" key="7">
    <source>
        <dbReference type="Ensembl" id="ENSCINP00000015358.3"/>
    </source>
</evidence>
<dbReference type="OrthoDB" id="419631at2759"/>
<reference evidence="7" key="3">
    <citation type="submission" date="2025-08" db="UniProtKB">
        <authorList>
            <consortium name="Ensembl"/>
        </authorList>
    </citation>
    <scope>IDENTIFICATION</scope>
</reference>
<dbReference type="KEGG" id="cin:493183"/>